<sequence length="365" mass="38574">MKSFGNIGRRPASFWRVAVAAVASLGIGACGGPTPPSGPAQAPAQNVASSPATNPVEAHTATADTKPSVAAGKPAGFTGAAGVPTLADNRPLDYPGLHNVVAYAPNVYSGSVPEGDEGFATLQKMGIKTIVSVDGSEPELDKATQYGLKYIHLPITYAGFDEKRKLELARAVRDLPKPLYMHCHHGKHRSAGALGSAVVTLGWMSPVDAVERMKVSGTAPDYKGLYACTANATKVMPAILDAIDGNFPEVVRPQGTTRTMVEIDVATENLKLIQKSGWKVPNDHPALAPAAEAGKLADYYRFLIGDKDTTARPPAYLQLMQEANKDATALEEMLTQGPGVAPADLDKQFKVVTQTCKSCHAKFRD</sequence>
<feature type="compositionally biased region" description="Polar residues" evidence="1">
    <location>
        <begin position="43"/>
        <end position="53"/>
    </location>
</feature>
<dbReference type="GO" id="GO:0009055">
    <property type="term" value="F:electron transfer activity"/>
    <property type="evidence" value="ECO:0007669"/>
    <property type="project" value="InterPro"/>
</dbReference>
<dbReference type="GO" id="GO:0020037">
    <property type="term" value="F:heme binding"/>
    <property type="evidence" value="ECO:0007669"/>
    <property type="project" value="InterPro"/>
</dbReference>
<name>A0A7M2WWQ4_9BACT</name>
<organism evidence="3 4">
    <name type="scientific">Humisphaera borealis</name>
    <dbReference type="NCBI Taxonomy" id="2807512"/>
    <lineage>
        <taxon>Bacteria</taxon>
        <taxon>Pseudomonadati</taxon>
        <taxon>Planctomycetota</taxon>
        <taxon>Phycisphaerae</taxon>
        <taxon>Tepidisphaerales</taxon>
        <taxon>Tepidisphaeraceae</taxon>
        <taxon>Humisphaera</taxon>
    </lineage>
</organism>
<dbReference type="SUPFAM" id="SSF47175">
    <property type="entry name" value="Cytochromes"/>
    <property type="match status" value="1"/>
</dbReference>
<dbReference type="GO" id="GO:0022900">
    <property type="term" value="P:electron transport chain"/>
    <property type="evidence" value="ECO:0007669"/>
    <property type="project" value="InterPro"/>
</dbReference>
<dbReference type="Proteomes" id="UP000593765">
    <property type="component" value="Chromosome"/>
</dbReference>
<dbReference type="InterPro" id="IPR029021">
    <property type="entry name" value="Prot-tyrosine_phosphatase-like"/>
</dbReference>
<feature type="region of interest" description="Disordered" evidence="1">
    <location>
        <begin position="34"/>
        <end position="70"/>
    </location>
</feature>
<keyword evidence="2" id="KW-0732">Signal</keyword>
<dbReference type="GO" id="GO:0005506">
    <property type="term" value="F:iron ion binding"/>
    <property type="evidence" value="ECO:0007669"/>
    <property type="project" value="InterPro"/>
</dbReference>
<dbReference type="Gene3D" id="1.20.120.10">
    <property type="entry name" value="Cytochrome c/b562"/>
    <property type="match status" value="1"/>
</dbReference>
<dbReference type="InterPro" id="IPR010980">
    <property type="entry name" value="Cyt_c/b562"/>
</dbReference>
<evidence type="ECO:0000256" key="2">
    <source>
        <dbReference type="SAM" id="SignalP"/>
    </source>
</evidence>
<protein>
    <submittedName>
        <fullName evidence="3">Cytochrome c</fullName>
    </submittedName>
</protein>
<keyword evidence="4" id="KW-1185">Reference proteome</keyword>
<reference evidence="3 4" key="1">
    <citation type="submission" date="2020-10" db="EMBL/GenBank/DDBJ databases">
        <title>Wide distribution of Phycisphaera-like planctomycetes from WD2101 soil group in peatlands and genome analysis of the first cultivated representative.</title>
        <authorList>
            <person name="Dedysh S.N."/>
            <person name="Beletsky A.V."/>
            <person name="Ivanova A."/>
            <person name="Kulichevskaya I.S."/>
            <person name="Suzina N.E."/>
            <person name="Philippov D.A."/>
            <person name="Rakitin A.L."/>
            <person name="Mardanov A.V."/>
            <person name="Ravin N.V."/>
        </authorList>
    </citation>
    <scope>NUCLEOTIDE SEQUENCE [LARGE SCALE GENOMIC DNA]</scope>
    <source>
        <strain evidence="3 4">M1803</strain>
    </source>
</reference>
<evidence type="ECO:0000313" key="4">
    <source>
        <dbReference type="Proteomes" id="UP000593765"/>
    </source>
</evidence>
<dbReference type="PROSITE" id="PS51257">
    <property type="entry name" value="PROKAR_LIPOPROTEIN"/>
    <property type="match status" value="1"/>
</dbReference>
<proteinExistence type="predicted"/>
<gene>
    <name evidence="3" type="ORF">IPV69_24135</name>
</gene>
<dbReference type="Gene3D" id="3.90.190.10">
    <property type="entry name" value="Protein tyrosine phosphatase superfamily"/>
    <property type="match status" value="1"/>
</dbReference>
<dbReference type="AlphaFoldDB" id="A0A7M2WWQ4"/>
<dbReference type="SUPFAM" id="SSF52799">
    <property type="entry name" value="(Phosphotyrosine protein) phosphatases II"/>
    <property type="match status" value="1"/>
</dbReference>
<dbReference type="EMBL" id="CP063458">
    <property type="protein sequence ID" value="QOV89261.1"/>
    <property type="molecule type" value="Genomic_DNA"/>
</dbReference>
<accession>A0A7M2WWQ4</accession>
<feature type="chain" id="PRO_5034596029" evidence="2">
    <location>
        <begin position="21"/>
        <end position="365"/>
    </location>
</feature>
<dbReference type="RefSeq" id="WP_206292291.1">
    <property type="nucleotide sequence ID" value="NZ_CP063458.1"/>
</dbReference>
<dbReference type="KEGG" id="hbs:IPV69_24135"/>
<feature type="signal peptide" evidence="2">
    <location>
        <begin position="1"/>
        <end position="20"/>
    </location>
</feature>
<evidence type="ECO:0000256" key="1">
    <source>
        <dbReference type="SAM" id="MobiDB-lite"/>
    </source>
</evidence>
<evidence type="ECO:0000313" key="3">
    <source>
        <dbReference type="EMBL" id="QOV89261.1"/>
    </source>
</evidence>